<organism evidence="3 4">
    <name type="scientific">Mesorhizobium shangrilense</name>
    <dbReference type="NCBI Taxonomy" id="460060"/>
    <lineage>
        <taxon>Bacteria</taxon>
        <taxon>Pseudomonadati</taxon>
        <taxon>Pseudomonadota</taxon>
        <taxon>Alphaproteobacteria</taxon>
        <taxon>Hyphomicrobiales</taxon>
        <taxon>Phyllobacteriaceae</taxon>
        <taxon>Mesorhizobium</taxon>
    </lineage>
</organism>
<sequence>MSRISTDIAVIGGGVIGLAIALRLRSEGREVVVIEPNEPGSGASYGNAGSIADYAIMPVGTPSVLRNLLSLLLDADSPLSIRTSALPTLFPWLARFAYESLPHRYRENAGRIADLVSDASVQWKEFATQIGASDLLSAKGCLYLYETRKAFKAAAADIELRRSHGVAQELLSADEVLKLEPRLPPLEGGGLFFPNATNLRDPGEVMRRLTVAVQRAGVEFIRASAQTIARESNGIRVVAAPFEICARTTILSAGAHSRKLADQIGDRLPLDTERGYHVEFDMAEPLVERPVCPTANGFYMCPMQGRMRVAGLVELGGLAAPANPRLVEALVVNSRRFFPDLGEPSRTWLGFRPSMPDSVPVIRPSRGGRDVILAFGHGHVGLTLAPRTAQLVSRVLAA</sequence>
<dbReference type="Gene3D" id="3.30.9.10">
    <property type="entry name" value="D-Amino Acid Oxidase, subunit A, domain 2"/>
    <property type="match status" value="1"/>
</dbReference>
<dbReference type="PANTHER" id="PTHR13847:SF289">
    <property type="entry name" value="GLYCINE OXIDASE"/>
    <property type="match status" value="1"/>
</dbReference>
<dbReference type="GO" id="GO:0016491">
    <property type="term" value="F:oxidoreductase activity"/>
    <property type="evidence" value="ECO:0007669"/>
    <property type="project" value="UniProtKB-KW"/>
</dbReference>
<dbReference type="EMBL" id="JBEWSZ010000001">
    <property type="protein sequence ID" value="MET2825360.1"/>
    <property type="molecule type" value="Genomic_DNA"/>
</dbReference>
<dbReference type="RefSeq" id="WP_354462071.1">
    <property type="nucleotide sequence ID" value="NZ_JBEWSZ010000001.1"/>
</dbReference>
<evidence type="ECO:0000259" key="2">
    <source>
        <dbReference type="Pfam" id="PF01266"/>
    </source>
</evidence>
<evidence type="ECO:0000313" key="3">
    <source>
        <dbReference type="EMBL" id="MET2825360.1"/>
    </source>
</evidence>
<evidence type="ECO:0000313" key="4">
    <source>
        <dbReference type="Proteomes" id="UP001548832"/>
    </source>
</evidence>
<dbReference type="Gene3D" id="3.50.50.60">
    <property type="entry name" value="FAD/NAD(P)-binding domain"/>
    <property type="match status" value="2"/>
</dbReference>
<dbReference type="Proteomes" id="UP001548832">
    <property type="component" value="Unassembled WGS sequence"/>
</dbReference>
<keyword evidence="4" id="KW-1185">Reference proteome</keyword>
<name>A0ABV2D5P6_9HYPH</name>
<dbReference type="InterPro" id="IPR036188">
    <property type="entry name" value="FAD/NAD-bd_sf"/>
</dbReference>
<comment type="caution">
    <text evidence="3">The sequence shown here is derived from an EMBL/GenBank/DDBJ whole genome shotgun (WGS) entry which is preliminary data.</text>
</comment>
<dbReference type="EC" id="1.-.-.-" evidence="3"/>
<feature type="domain" description="FAD dependent oxidoreductase" evidence="2">
    <location>
        <begin position="7"/>
        <end position="393"/>
    </location>
</feature>
<keyword evidence="1 3" id="KW-0560">Oxidoreductase</keyword>
<dbReference type="SUPFAM" id="SSF51905">
    <property type="entry name" value="FAD/NAD(P)-binding domain"/>
    <property type="match status" value="1"/>
</dbReference>
<proteinExistence type="predicted"/>
<dbReference type="InterPro" id="IPR006076">
    <property type="entry name" value="FAD-dep_OxRdtase"/>
</dbReference>
<accession>A0ABV2D5P6</accession>
<dbReference type="Pfam" id="PF01266">
    <property type="entry name" value="DAO"/>
    <property type="match status" value="1"/>
</dbReference>
<gene>
    <name evidence="3" type="ORF">ABVQ20_00040</name>
</gene>
<evidence type="ECO:0000256" key="1">
    <source>
        <dbReference type="ARBA" id="ARBA00023002"/>
    </source>
</evidence>
<protein>
    <submittedName>
        <fullName evidence="3">FAD-dependent oxidoreductase</fullName>
        <ecNumber evidence="3">1.-.-.-</ecNumber>
    </submittedName>
</protein>
<reference evidence="3 4" key="1">
    <citation type="submission" date="2024-06" db="EMBL/GenBank/DDBJ databases">
        <authorList>
            <person name="Kim D.-U."/>
        </authorList>
    </citation>
    <scope>NUCLEOTIDE SEQUENCE [LARGE SCALE GENOMIC DNA]</scope>
    <source>
        <strain evidence="3 4">KACC15460</strain>
    </source>
</reference>
<dbReference type="SUPFAM" id="SSF54373">
    <property type="entry name" value="FAD-linked reductases, C-terminal domain"/>
    <property type="match status" value="1"/>
</dbReference>
<dbReference type="PANTHER" id="PTHR13847">
    <property type="entry name" value="SARCOSINE DEHYDROGENASE-RELATED"/>
    <property type="match status" value="1"/>
</dbReference>